<dbReference type="EC" id="3.2.2.-" evidence="8"/>
<dbReference type="Gene3D" id="1.10.1670.10">
    <property type="entry name" value="Helix-hairpin-Helix base-excision DNA repair enzymes (C-terminal)"/>
    <property type="match status" value="1"/>
</dbReference>
<dbReference type="FunFam" id="1.10.340.30:FF:000001">
    <property type="entry name" value="Endonuclease III"/>
    <property type="match status" value="1"/>
</dbReference>
<dbReference type="Gene3D" id="1.10.340.30">
    <property type="entry name" value="Hypothetical protein, domain 2"/>
    <property type="match status" value="1"/>
</dbReference>
<dbReference type="EMBL" id="CP014242">
    <property type="protein sequence ID" value="AMD18842.1"/>
    <property type="molecule type" value="Genomic_DNA"/>
</dbReference>
<dbReference type="GO" id="GO:0006289">
    <property type="term" value="P:nucleotide-excision repair"/>
    <property type="evidence" value="ECO:0007669"/>
    <property type="project" value="TreeGrafter"/>
</dbReference>
<feature type="active site" description="Nucleophile; for N-glycosylase activity" evidence="8">
    <location>
        <position position="239"/>
    </location>
</feature>
<keyword evidence="5 8" id="KW-0456">Lyase</keyword>
<name>A0A120K0Z3_9SACH</name>
<comment type="subcellular location">
    <subcellularLocation>
        <location evidence="8">Nucleus</location>
    </subcellularLocation>
    <subcellularLocation>
        <location evidence="8">Mitochondrion</location>
    </subcellularLocation>
</comment>
<proteinExistence type="inferred from homology"/>
<dbReference type="PANTHER" id="PTHR43286">
    <property type="entry name" value="ENDONUCLEASE III-LIKE PROTEIN 1"/>
    <property type="match status" value="1"/>
</dbReference>
<evidence type="ECO:0000256" key="4">
    <source>
        <dbReference type="ARBA" id="ARBA00023204"/>
    </source>
</evidence>
<comment type="caution">
    <text evidence="8">Lacks conserved residue(s) required for the propagation of feature annotation.</text>
</comment>
<organism evidence="10 11">
    <name type="scientific">Eremothecium sinecaudum</name>
    <dbReference type="NCBI Taxonomy" id="45286"/>
    <lineage>
        <taxon>Eukaryota</taxon>
        <taxon>Fungi</taxon>
        <taxon>Dikarya</taxon>
        <taxon>Ascomycota</taxon>
        <taxon>Saccharomycotina</taxon>
        <taxon>Saccharomycetes</taxon>
        <taxon>Saccharomycetales</taxon>
        <taxon>Saccharomycetaceae</taxon>
        <taxon>Eremothecium</taxon>
    </lineage>
</organism>
<evidence type="ECO:0000256" key="8">
    <source>
        <dbReference type="HAMAP-Rule" id="MF_03183"/>
    </source>
</evidence>
<dbReference type="InterPro" id="IPR023170">
    <property type="entry name" value="HhH_base_excis_C"/>
</dbReference>
<dbReference type="RefSeq" id="XP_017985838.1">
    <property type="nucleotide sequence ID" value="XM_018130066.1"/>
</dbReference>
<evidence type="ECO:0000256" key="2">
    <source>
        <dbReference type="ARBA" id="ARBA00022763"/>
    </source>
</evidence>
<comment type="function">
    <text evidence="8">Bifunctional DNA N-glycosylase with associated apurinic/apyrimidinic (AP) lyase function that catalyzes the first step in base excision repair (BER), the primary repair pathway for the repair of oxidative DNA damage. The DNA N-glycosylase activity releases the damaged DNA base from DNA by cleaving the N-glycosidic bond, leaving an AP site. The AP lyase activity cleaves the phosphodiester bond 3' to the AP site by a beta-elimination. Primarily recognizes and repairs oxidative base damage of pyrimidines.</text>
</comment>
<protein>
    <recommendedName>
        <fullName evidence="8">Endonuclease III homolog</fullName>
        <ecNumber evidence="8">3.2.2.-</ecNumber>
        <ecNumber evidence="8">4.2.99.18</ecNumber>
    </recommendedName>
    <alternativeName>
        <fullName evidence="8">Bifunctional DNA N-glycosylase/DNA-(apurinic or apyrimidinic site) lyase</fullName>
        <shortName evidence="8">DNA glycosylase/AP lyase</shortName>
    </alternativeName>
</protein>
<dbReference type="GO" id="GO:0005739">
    <property type="term" value="C:mitochondrion"/>
    <property type="evidence" value="ECO:0007669"/>
    <property type="project" value="UniProtKB-SubCell"/>
</dbReference>
<dbReference type="GO" id="GO:0000703">
    <property type="term" value="F:oxidized pyrimidine nucleobase lesion DNA N-glycosylase activity"/>
    <property type="evidence" value="ECO:0007669"/>
    <property type="project" value="UniProtKB-UniRule"/>
</dbReference>
<dbReference type="PANTHER" id="PTHR43286:SF1">
    <property type="entry name" value="ENDONUCLEASE III-LIKE PROTEIN 1"/>
    <property type="match status" value="1"/>
</dbReference>
<evidence type="ECO:0000256" key="3">
    <source>
        <dbReference type="ARBA" id="ARBA00022801"/>
    </source>
</evidence>
<dbReference type="OrthoDB" id="2099276at2759"/>
<feature type="domain" description="HhH-GPD" evidence="9">
    <location>
        <begin position="140"/>
        <end position="300"/>
    </location>
</feature>
<evidence type="ECO:0000256" key="6">
    <source>
        <dbReference type="ARBA" id="ARBA00023295"/>
    </source>
</evidence>
<dbReference type="STRING" id="45286.A0A120K0Z3"/>
<evidence type="ECO:0000256" key="5">
    <source>
        <dbReference type="ARBA" id="ARBA00023239"/>
    </source>
</evidence>
<keyword evidence="3 8" id="KW-0378">Hydrolase</keyword>
<dbReference type="EC" id="4.2.99.18" evidence="8"/>
<keyword evidence="4 8" id="KW-0234">DNA repair</keyword>
<accession>A0A120K0Z3</accession>
<keyword evidence="8" id="KW-0496">Mitochondrion</keyword>
<sequence>MVDVRRLKRLRVEVEINSVSKYFKKEEEATLKDLESFTSDEQVDFDKVRGMKSKEFFDYIDNRTFDGISDNFTTKNCDAFPKNFVSIYSKVRLMRSKIVTPVDTVGCAMMPINISAKFGIEKYDIRPQIYRLQLLVSLMMSSQTKDEMNAKALYNLMKYSIETMKSTEGVTLDVLLNIEQSVLETLIHPVGFHRKKSRYIKEAAQLLLNNFGGDVPTSIEGFCSLPGVGPKMGYLALQKSWGIVAGIGVDVHVDRLSKMWRWVDSKKCKTPEHTRKALESWLPRDLWYEFNPVLVGFGQVICSARGRRCDICLANTICDNVDRKLVNSSKLDVNEILSRGDHSKLLLHLQELQNETEG</sequence>
<dbReference type="SUPFAM" id="SSF48150">
    <property type="entry name" value="DNA-glycosylase"/>
    <property type="match status" value="1"/>
</dbReference>
<comment type="catalytic activity">
    <reaction evidence="7 8">
        <text>2'-deoxyribonucleotide-(2'-deoxyribose 5'-phosphate)-2'-deoxyribonucleotide-DNA = a 3'-end 2'-deoxyribonucleotide-(2,3-dehydro-2,3-deoxyribose 5'-phosphate)-DNA + a 5'-end 5'-phospho-2'-deoxyribonucleoside-DNA + H(+)</text>
        <dbReference type="Rhea" id="RHEA:66592"/>
        <dbReference type="Rhea" id="RHEA-COMP:13180"/>
        <dbReference type="Rhea" id="RHEA-COMP:16897"/>
        <dbReference type="Rhea" id="RHEA-COMP:17067"/>
        <dbReference type="ChEBI" id="CHEBI:15378"/>
        <dbReference type="ChEBI" id="CHEBI:136412"/>
        <dbReference type="ChEBI" id="CHEBI:157695"/>
        <dbReference type="ChEBI" id="CHEBI:167181"/>
        <dbReference type="EC" id="4.2.99.18"/>
    </reaction>
</comment>
<dbReference type="GO" id="GO:0006285">
    <property type="term" value="P:base-excision repair, AP site formation"/>
    <property type="evidence" value="ECO:0007669"/>
    <property type="project" value="UniProtKB-UniRule"/>
</dbReference>
<evidence type="ECO:0000256" key="1">
    <source>
        <dbReference type="ARBA" id="ARBA00008343"/>
    </source>
</evidence>
<evidence type="ECO:0000256" key="7">
    <source>
        <dbReference type="ARBA" id="ARBA00044632"/>
    </source>
</evidence>
<dbReference type="SMART" id="SM00478">
    <property type="entry name" value="ENDO3c"/>
    <property type="match status" value="1"/>
</dbReference>
<comment type="similarity">
    <text evidence="1 8">Belongs to the Nth/MutY family.</text>
</comment>
<dbReference type="InterPro" id="IPR030841">
    <property type="entry name" value="NTH1"/>
</dbReference>
<reference evidence="10 11" key="1">
    <citation type="submission" date="2016-01" db="EMBL/GenBank/DDBJ databases">
        <title>Genome sequence of the yeast Holleya sinecauda.</title>
        <authorList>
            <person name="Dietrich F.S."/>
        </authorList>
    </citation>
    <scope>NUCLEOTIDE SEQUENCE [LARGE SCALE GENOMIC DNA]</scope>
    <source>
        <strain evidence="10 11">ATCC 58844</strain>
    </source>
</reference>
<dbReference type="CDD" id="cd00056">
    <property type="entry name" value="ENDO3c"/>
    <property type="match status" value="1"/>
</dbReference>
<evidence type="ECO:0000313" key="11">
    <source>
        <dbReference type="Proteomes" id="UP000243052"/>
    </source>
</evidence>
<dbReference type="GO" id="GO:0140078">
    <property type="term" value="F:class I DNA-(apurinic or apyrimidinic site) endonuclease activity"/>
    <property type="evidence" value="ECO:0007669"/>
    <property type="project" value="UniProtKB-EC"/>
</dbReference>
<dbReference type="GO" id="GO:0003677">
    <property type="term" value="F:DNA binding"/>
    <property type="evidence" value="ECO:0007669"/>
    <property type="project" value="UniProtKB-UniRule"/>
</dbReference>
<dbReference type="AlphaFoldDB" id="A0A120K0Z3"/>
<keyword evidence="2 8" id="KW-0227">DNA damage</keyword>
<keyword evidence="11" id="KW-1185">Reference proteome</keyword>
<evidence type="ECO:0000313" key="10">
    <source>
        <dbReference type="EMBL" id="AMD18842.1"/>
    </source>
</evidence>
<keyword evidence="6 8" id="KW-0326">Glycosidase</keyword>
<dbReference type="HAMAP" id="MF_03183">
    <property type="entry name" value="Endonuclease_III_Nth"/>
    <property type="match status" value="1"/>
</dbReference>
<dbReference type="InterPro" id="IPR011257">
    <property type="entry name" value="DNA_glycosylase"/>
</dbReference>
<gene>
    <name evidence="8" type="primary">NTG1</name>
    <name evidence="10" type="ORF">AW171_hschr2364</name>
</gene>
<evidence type="ECO:0000259" key="9">
    <source>
        <dbReference type="SMART" id="SM00478"/>
    </source>
</evidence>
<dbReference type="InterPro" id="IPR003265">
    <property type="entry name" value="HhH-GPD_domain"/>
</dbReference>
<dbReference type="GeneID" id="28722020"/>
<dbReference type="GO" id="GO:0005634">
    <property type="term" value="C:nucleus"/>
    <property type="evidence" value="ECO:0007669"/>
    <property type="project" value="UniProtKB-SubCell"/>
</dbReference>
<dbReference type="Proteomes" id="UP000243052">
    <property type="component" value="Chromosome ii"/>
</dbReference>
<dbReference type="Pfam" id="PF00730">
    <property type="entry name" value="HhH-GPD"/>
    <property type="match status" value="1"/>
</dbReference>
<keyword evidence="8" id="KW-0539">Nucleus</keyword>